<dbReference type="Pfam" id="PF13476">
    <property type="entry name" value="AAA_23"/>
    <property type="match status" value="1"/>
</dbReference>
<feature type="domain" description="Rad50/SbcC-type AAA" evidence="2">
    <location>
        <begin position="6"/>
        <end position="261"/>
    </location>
</feature>
<protein>
    <submittedName>
        <fullName evidence="3">AAA family ATPase</fullName>
    </submittedName>
</protein>
<dbReference type="SUPFAM" id="SSF52540">
    <property type="entry name" value="P-loop containing nucleoside triphosphate hydrolases"/>
    <property type="match status" value="1"/>
</dbReference>
<dbReference type="EMBL" id="BAABFN010000002">
    <property type="protein sequence ID" value="GAA4309125.1"/>
    <property type="molecule type" value="Genomic_DNA"/>
</dbReference>
<feature type="coiled-coil region" evidence="1">
    <location>
        <begin position="514"/>
        <end position="575"/>
    </location>
</feature>
<comment type="caution">
    <text evidence="3">The sequence shown here is derived from an EMBL/GenBank/DDBJ whole genome shotgun (WGS) entry which is preliminary data.</text>
</comment>
<accession>A0ABP8FQQ9</accession>
<dbReference type="Proteomes" id="UP001501207">
    <property type="component" value="Unassembled WGS sequence"/>
</dbReference>
<evidence type="ECO:0000313" key="3">
    <source>
        <dbReference type="EMBL" id="GAA4309125.1"/>
    </source>
</evidence>
<feature type="coiled-coil region" evidence="1">
    <location>
        <begin position="322"/>
        <end position="353"/>
    </location>
</feature>
<evidence type="ECO:0000259" key="2">
    <source>
        <dbReference type="Pfam" id="PF13476"/>
    </source>
</evidence>
<feature type="coiled-coil region" evidence="1">
    <location>
        <begin position="460"/>
        <end position="487"/>
    </location>
</feature>
<evidence type="ECO:0000256" key="1">
    <source>
        <dbReference type="SAM" id="Coils"/>
    </source>
</evidence>
<dbReference type="Pfam" id="PF13558">
    <property type="entry name" value="SbcC_Walker_B"/>
    <property type="match status" value="1"/>
</dbReference>
<dbReference type="PANTHER" id="PTHR32114:SF2">
    <property type="entry name" value="ABC TRANSPORTER ABCH.3"/>
    <property type="match status" value="1"/>
</dbReference>
<name>A0ABP8FQQ9_9BACT</name>
<dbReference type="InterPro" id="IPR038729">
    <property type="entry name" value="Rad50/SbcC_AAA"/>
</dbReference>
<keyword evidence="1" id="KW-0175">Coiled coil</keyword>
<dbReference type="PANTHER" id="PTHR32114">
    <property type="entry name" value="ABC TRANSPORTER ABCH.3"/>
    <property type="match status" value="1"/>
</dbReference>
<dbReference type="InterPro" id="IPR027417">
    <property type="entry name" value="P-loop_NTPase"/>
</dbReference>
<reference evidence="4" key="1">
    <citation type="journal article" date="2019" name="Int. J. Syst. Evol. Microbiol.">
        <title>The Global Catalogue of Microorganisms (GCM) 10K type strain sequencing project: providing services to taxonomists for standard genome sequencing and annotation.</title>
        <authorList>
            <consortium name="The Broad Institute Genomics Platform"/>
            <consortium name="The Broad Institute Genome Sequencing Center for Infectious Disease"/>
            <person name="Wu L."/>
            <person name="Ma J."/>
        </authorList>
    </citation>
    <scope>NUCLEOTIDE SEQUENCE [LARGE SCALE GENOMIC DNA]</scope>
    <source>
        <strain evidence="4">JCM 17664</strain>
    </source>
</reference>
<feature type="coiled-coil region" evidence="1">
    <location>
        <begin position="381"/>
        <end position="436"/>
    </location>
</feature>
<gene>
    <name evidence="3" type="ORF">GCM10023143_16950</name>
</gene>
<feature type="coiled-coil region" evidence="1">
    <location>
        <begin position="234"/>
        <end position="261"/>
    </location>
</feature>
<sequence>MKIQAIRIQNLASLDGNTEIDFTQEPLCSAGIFAITGPTGAGKSTILDALCLALYARTPRYRLAENGIDITDITGSTIKQDDVRGILRDGTSGGYAEVDFEGVDGQYYRATWSVRRARHKADGNLQPYEMSLKNITTHQDIPGKKTELLPEIERLVGLNFEQFTRSVLLAQGDFTAFLKAGKDEKSSLLEKLTGTSVYSEISIKVFEHQREEQQKLRELHVQREGIATLTTEELSALQKQRQALKIAIATDEKQIAELNKEVSWHEQLLKLQDGVQAATIQHDQATSAKTEAQSREQQFQQVMRIQPARPVVSSLQSAGEQITARSNEVEELAANLNALKEQQKLSNAALEQATTALKTKEQEEDQAKPLLNTGKALDVQLAEKAEQLKQATNDVAVVRKKETAQKEEAARVEKALDAVEKEIERLRQWKAENESRRPIAEQESLILSKLEDAADILEKLRNCTDRIHAADEDSKKLQQEQQILEGQRTAIQSSRQQKQSDCQSLQTALSGISLQDMEKEKSSLDHSIEDLVAAAAHWQLLAHAIAEKGTLLQSLKQTKEELAQNTAQLAATEKLLEATKSARSASLKMLEKARMAATESVTRLRHQLEPEAPCPVCGSTDHPYATRHPELDHVLSELESAHAQNEAAYTQQLTAHTRLNQSCTTSGKIIGELEDKIAHNEASVKGLESNWSDFRVAEKCNAQPLEERTAWLQTQLQQQKAQQQRLQGQIQAYQKQKEQLEDHQTQLAALEKQLNEAENQLKDTERALKTLREQQKKDTAEQEQIRKNLDDITQNLAVYFASEKWLENWQSAPEPFVTHIREFARDWKANTTRLDEHMHQQSILAEKRKGIQEQIKSTREAVQVSEQKLLKLQDLHKALSDQRRTLFNGDPVTAVEARLRESVHVAKQALEEQRKTADKIQGDITRSQAQQEQLEKDIRALSQQESALKEQFSVWLTGHNRQHGTALTQEDLLSLLAFTQDWIEKERAALRAIDDAVMQATSILEERTKAWTAHAEQRPSERTPEALNALRTEAQDLLKQHMQQTHEIDFKLREDALHKQRIGTLLQDIEKQAAIFENWAKLNELIGSADGKKFRQIAQEYTLDVLLSYANVHLEVLSKRYVLQRIPDSLGLQVIDLDMGDEVRTVYSLSGGESFLVSLALALGLASLSSSRMKVESLFIDEGFGSLDPATLNIAMDALERLHNQGRKVGVISHVQEMTERIPVQIKVSKQQGGRSKVEVVEI</sequence>
<dbReference type="Gene3D" id="3.40.50.300">
    <property type="entry name" value="P-loop containing nucleotide triphosphate hydrolases"/>
    <property type="match status" value="2"/>
</dbReference>
<dbReference type="RefSeq" id="WP_344978232.1">
    <property type="nucleotide sequence ID" value="NZ_BAABFN010000002.1"/>
</dbReference>
<feature type="coiled-coil region" evidence="1">
    <location>
        <begin position="716"/>
        <end position="781"/>
    </location>
</feature>
<proteinExistence type="predicted"/>
<organism evidence="3 4">
    <name type="scientific">Compostibacter hankyongensis</name>
    <dbReference type="NCBI Taxonomy" id="1007089"/>
    <lineage>
        <taxon>Bacteria</taxon>
        <taxon>Pseudomonadati</taxon>
        <taxon>Bacteroidota</taxon>
        <taxon>Chitinophagia</taxon>
        <taxon>Chitinophagales</taxon>
        <taxon>Chitinophagaceae</taxon>
        <taxon>Compostibacter</taxon>
    </lineage>
</organism>
<feature type="coiled-coil region" evidence="1">
    <location>
        <begin position="910"/>
        <end position="951"/>
    </location>
</feature>
<keyword evidence="4" id="KW-1185">Reference proteome</keyword>
<evidence type="ECO:0000313" key="4">
    <source>
        <dbReference type="Proteomes" id="UP001501207"/>
    </source>
</evidence>